<sequence length="639" mass="72435">MLRYTPCTRHTSWAAISRRLQWRGILHRRHASTSADDAQWFPQLRDQMLQRGAIHLPDHLTTPPEYRLAQTLMGFLPLECCSLPASHKPILPVGHHLIWFNPAVPTDHLLPDGTDASHSPGGPWVRRMWAGGSLKLNSDDYFNKRNGFARDTPMTGVERIKHVQLRGQGDAAKIFVTIERRFARLDTLKQRYSALYDRLGKDSGLPKIQAFFENQLLSDDDWGDALLKEERNLVFLKERSTEELGAIKAGQVTPIKYLDPPGKPIYSYTMIPDRNLLFRFSALTFNAHLIHLDPDFARNVEGHRNLLVHGPLSLILMLQAFNRHLKTHTQGEQVVESMEYRNLAPLYCDEEMRICGLERKTLENGSIYDVWIEGPTGGAAVKGTIYTTVRKRTLPDPATLPRLEEKNPRAFNRKKNKALGTGIQVRYTSQKLGSVSPTSQSTGMHQATEPETTSRLGEASVSEPSAKHEDETSTNSEFGKTTSQSYPREVDTTSPLASGQRNRRDRPSTRLRSYQFITPANTTPPIHHVESYQPGKPVLSSQSKYLLRRLVREDPPDIIKEPLPLVRTYAASPYVSDPDETASRHSRFLREGVREIEEPSIRYTGNSLALARRKETSESGDQDDSPQFTISYFIVKEKE</sequence>
<dbReference type="InterPro" id="IPR029069">
    <property type="entry name" value="HotDog_dom_sf"/>
</dbReference>
<dbReference type="EMBL" id="KB908515">
    <property type="protein sequence ID" value="EOA89305.1"/>
    <property type="molecule type" value="Genomic_DNA"/>
</dbReference>
<reference evidence="2 3" key="1">
    <citation type="journal article" date="2012" name="PLoS Pathog.">
        <title>Diverse lifestyles and strategies of plant pathogenesis encoded in the genomes of eighteen Dothideomycetes fungi.</title>
        <authorList>
            <person name="Ohm R.A."/>
            <person name="Feau N."/>
            <person name="Henrissat B."/>
            <person name="Schoch C.L."/>
            <person name="Horwitz B.A."/>
            <person name="Barry K.W."/>
            <person name="Condon B.J."/>
            <person name="Copeland A.C."/>
            <person name="Dhillon B."/>
            <person name="Glaser F."/>
            <person name="Hesse C.N."/>
            <person name="Kosti I."/>
            <person name="LaButti K."/>
            <person name="Lindquist E.A."/>
            <person name="Lucas S."/>
            <person name="Salamov A.A."/>
            <person name="Bradshaw R.E."/>
            <person name="Ciuffetti L."/>
            <person name="Hamelin R.C."/>
            <person name="Kema G.H.J."/>
            <person name="Lawrence C."/>
            <person name="Scott J.A."/>
            <person name="Spatafora J.W."/>
            <person name="Turgeon B.G."/>
            <person name="de Wit P.J.G.M."/>
            <person name="Zhong S."/>
            <person name="Goodwin S.B."/>
            <person name="Grigoriev I.V."/>
        </authorList>
    </citation>
    <scope>NUCLEOTIDE SEQUENCE [LARGE SCALE GENOMIC DNA]</scope>
    <source>
        <strain evidence="3">28A</strain>
    </source>
</reference>
<dbReference type="eggNOG" id="ENOG502S5QU">
    <property type="taxonomic scope" value="Eukaryota"/>
</dbReference>
<dbReference type="AlphaFoldDB" id="R0IX05"/>
<accession>R0IX05</accession>
<dbReference type="STRING" id="671987.R0IX05"/>
<dbReference type="HOGENOM" id="CLU_420324_0_0_1"/>
<keyword evidence="3" id="KW-1185">Reference proteome</keyword>
<name>R0IX05_EXST2</name>
<proteinExistence type="predicted"/>
<feature type="compositionally biased region" description="Polar residues" evidence="1">
    <location>
        <begin position="473"/>
        <end position="500"/>
    </location>
</feature>
<dbReference type="Gene3D" id="3.10.129.10">
    <property type="entry name" value="Hotdog Thioesterase"/>
    <property type="match status" value="1"/>
</dbReference>
<reference evidence="2 3" key="2">
    <citation type="journal article" date="2013" name="PLoS Genet.">
        <title>Comparative genome structure, secondary metabolite, and effector coding capacity across Cochliobolus pathogens.</title>
        <authorList>
            <person name="Condon B.J."/>
            <person name="Leng Y."/>
            <person name="Wu D."/>
            <person name="Bushley K.E."/>
            <person name="Ohm R.A."/>
            <person name="Otillar R."/>
            <person name="Martin J."/>
            <person name="Schackwitz W."/>
            <person name="Grimwood J."/>
            <person name="MohdZainudin N."/>
            <person name="Xue C."/>
            <person name="Wang R."/>
            <person name="Manning V.A."/>
            <person name="Dhillon B."/>
            <person name="Tu Z.J."/>
            <person name="Steffenson B.J."/>
            <person name="Salamov A."/>
            <person name="Sun H."/>
            <person name="Lowry S."/>
            <person name="LaButti K."/>
            <person name="Han J."/>
            <person name="Copeland A."/>
            <person name="Lindquist E."/>
            <person name="Barry K."/>
            <person name="Schmutz J."/>
            <person name="Baker S.E."/>
            <person name="Ciuffetti L.M."/>
            <person name="Grigoriev I.V."/>
            <person name="Zhong S."/>
            <person name="Turgeon B.G."/>
        </authorList>
    </citation>
    <scope>NUCLEOTIDE SEQUENCE [LARGE SCALE GENOMIC DNA]</scope>
    <source>
        <strain evidence="3">28A</strain>
    </source>
</reference>
<protein>
    <recommendedName>
        <fullName evidence="4">Mesaconyl-C4 CoA hydratase</fullName>
    </recommendedName>
</protein>
<dbReference type="SUPFAM" id="SSF54637">
    <property type="entry name" value="Thioesterase/thiol ester dehydrase-isomerase"/>
    <property type="match status" value="1"/>
</dbReference>
<evidence type="ECO:0000313" key="2">
    <source>
        <dbReference type="EMBL" id="EOA89305.1"/>
    </source>
</evidence>
<feature type="compositionally biased region" description="Polar residues" evidence="1">
    <location>
        <begin position="426"/>
        <end position="455"/>
    </location>
</feature>
<dbReference type="GeneID" id="19405032"/>
<evidence type="ECO:0000256" key="1">
    <source>
        <dbReference type="SAM" id="MobiDB-lite"/>
    </source>
</evidence>
<dbReference type="GO" id="GO:0005739">
    <property type="term" value="C:mitochondrion"/>
    <property type="evidence" value="ECO:0007669"/>
    <property type="project" value="TreeGrafter"/>
</dbReference>
<gene>
    <name evidence="2" type="ORF">SETTUDRAFT_46176</name>
</gene>
<evidence type="ECO:0008006" key="4">
    <source>
        <dbReference type="Google" id="ProtNLM"/>
    </source>
</evidence>
<dbReference type="PANTHER" id="PTHR28152">
    <property type="entry name" value="HYDROXYACYL-THIOESTER DEHYDRATASE TYPE 2, MITOCHONDRIAL"/>
    <property type="match status" value="1"/>
</dbReference>
<evidence type="ECO:0000313" key="3">
    <source>
        <dbReference type="Proteomes" id="UP000016935"/>
    </source>
</evidence>
<dbReference type="InterPro" id="IPR052741">
    <property type="entry name" value="Mitochondrial_HTD2"/>
</dbReference>
<dbReference type="GO" id="GO:0019171">
    <property type="term" value="F:(3R)-hydroxyacyl-[acyl-carrier-protein] dehydratase activity"/>
    <property type="evidence" value="ECO:0007669"/>
    <property type="project" value="TreeGrafter"/>
</dbReference>
<dbReference type="PANTHER" id="PTHR28152:SF1">
    <property type="entry name" value="HYDROXYACYL-THIOESTER DEHYDRATASE TYPE 2, MITOCHONDRIAL"/>
    <property type="match status" value="1"/>
</dbReference>
<dbReference type="RefSeq" id="XP_008022943.1">
    <property type="nucleotide sequence ID" value="XM_008024752.1"/>
</dbReference>
<feature type="region of interest" description="Disordered" evidence="1">
    <location>
        <begin position="397"/>
        <end position="511"/>
    </location>
</feature>
<organism evidence="2 3">
    <name type="scientific">Exserohilum turcicum (strain 28A)</name>
    <name type="common">Northern leaf blight fungus</name>
    <name type="synonym">Setosphaeria turcica</name>
    <dbReference type="NCBI Taxonomy" id="671987"/>
    <lineage>
        <taxon>Eukaryota</taxon>
        <taxon>Fungi</taxon>
        <taxon>Dikarya</taxon>
        <taxon>Ascomycota</taxon>
        <taxon>Pezizomycotina</taxon>
        <taxon>Dothideomycetes</taxon>
        <taxon>Pleosporomycetidae</taxon>
        <taxon>Pleosporales</taxon>
        <taxon>Pleosporineae</taxon>
        <taxon>Pleosporaceae</taxon>
        <taxon>Exserohilum</taxon>
    </lineage>
</organism>
<dbReference type="Proteomes" id="UP000016935">
    <property type="component" value="Unassembled WGS sequence"/>
</dbReference>
<dbReference type="OrthoDB" id="3257538at2759"/>